<protein>
    <submittedName>
        <fullName evidence="1">Uncharacterized protein</fullName>
    </submittedName>
</protein>
<organism evidence="1 2">
    <name type="scientific">Paracoccus cavernae</name>
    <dbReference type="NCBI Taxonomy" id="1571207"/>
    <lineage>
        <taxon>Bacteria</taxon>
        <taxon>Pseudomonadati</taxon>
        <taxon>Pseudomonadota</taxon>
        <taxon>Alphaproteobacteria</taxon>
        <taxon>Rhodobacterales</taxon>
        <taxon>Paracoccaceae</taxon>
        <taxon>Paracoccus</taxon>
    </lineage>
</organism>
<proteinExistence type="predicted"/>
<reference evidence="2" key="1">
    <citation type="journal article" date="2019" name="Int. J. Syst. Evol. Microbiol.">
        <title>The Global Catalogue of Microorganisms (GCM) 10K type strain sequencing project: providing services to taxonomists for standard genome sequencing and annotation.</title>
        <authorList>
            <consortium name="The Broad Institute Genomics Platform"/>
            <consortium name="The Broad Institute Genome Sequencing Center for Infectious Disease"/>
            <person name="Wu L."/>
            <person name="Ma J."/>
        </authorList>
    </citation>
    <scope>NUCLEOTIDE SEQUENCE [LARGE SCALE GENOMIC DNA]</scope>
    <source>
        <strain evidence="2">CECT 8482</strain>
    </source>
</reference>
<evidence type="ECO:0000313" key="2">
    <source>
        <dbReference type="Proteomes" id="UP001243846"/>
    </source>
</evidence>
<gene>
    <name evidence="1" type="ORF">QWZ10_09390</name>
</gene>
<comment type="caution">
    <text evidence="1">The sequence shown here is derived from an EMBL/GenBank/DDBJ whole genome shotgun (WGS) entry which is preliminary data.</text>
</comment>
<evidence type="ECO:0000313" key="1">
    <source>
        <dbReference type="EMBL" id="MDN3711972.1"/>
    </source>
</evidence>
<keyword evidence="2" id="KW-1185">Reference proteome</keyword>
<accession>A0ABT8D801</accession>
<dbReference type="Proteomes" id="UP001243846">
    <property type="component" value="Unassembled WGS sequence"/>
</dbReference>
<name>A0ABT8D801_9RHOB</name>
<sequence length="51" mass="5049">MDESLSPVLAITPQAGRFGDSVLHAAAFGALDADLLALAAETGPIVLTLGA</sequence>
<dbReference type="EMBL" id="JAUFRC010000001">
    <property type="protein sequence ID" value="MDN3711972.1"/>
    <property type="molecule type" value="Genomic_DNA"/>
</dbReference>